<dbReference type="PANTHER" id="PTHR10695:SF46">
    <property type="entry name" value="BIFUNCTIONAL COENZYME A SYNTHASE-RELATED"/>
    <property type="match status" value="1"/>
</dbReference>
<sequence length="208" mass="23596">MPLKIGITGGIGSGKTTVAKVFELLNVPVYYADAASKRLYKTDKELMQKMKAHFGDDIYNEDELNRTKLASLVFTDPQKLELLNSLVHPRTIKDALDWLQAQTAPYVIKEAALLFESGSVAEMDFVIGVYAPQHLRIKRAMDRDKTTRDEVINRMMRQIDEGLKMKLCDFVITNNEQELVLPQVLRLHEKFLSAALEPRAISAFPTRS</sequence>
<organism evidence="7 8">
    <name type="scientific">Flavisolibacter ginsenosidimutans</name>
    <dbReference type="NCBI Taxonomy" id="661481"/>
    <lineage>
        <taxon>Bacteria</taxon>
        <taxon>Pseudomonadati</taxon>
        <taxon>Bacteroidota</taxon>
        <taxon>Chitinophagia</taxon>
        <taxon>Chitinophagales</taxon>
        <taxon>Chitinophagaceae</taxon>
        <taxon>Flavisolibacter</taxon>
    </lineage>
</organism>
<keyword evidence="5 7" id="KW-0808">Transferase</keyword>
<evidence type="ECO:0000256" key="5">
    <source>
        <dbReference type="HAMAP-Rule" id="MF_00376"/>
    </source>
</evidence>
<dbReference type="NCBIfam" id="TIGR00152">
    <property type="entry name" value="dephospho-CoA kinase"/>
    <property type="match status" value="1"/>
</dbReference>
<gene>
    <name evidence="5" type="primary">coaE</name>
    <name evidence="7" type="ORF">FSB75_04375</name>
</gene>
<comment type="catalytic activity">
    <reaction evidence="5">
        <text>3'-dephospho-CoA + ATP = ADP + CoA + H(+)</text>
        <dbReference type="Rhea" id="RHEA:18245"/>
        <dbReference type="ChEBI" id="CHEBI:15378"/>
        <dbReference type="ChEBI" id="CHEBI:30616"/>
        <dbReference type="ChEBI" id="CHEBI:57287"/>
        <dbReference type="ChEBI" id="CHEBI:57328"/>
        <dbReference type="ChEBI" id="CHEBI:456216"/>
        <dbReference type="EC" id="2.7.1.24"/>
    </reaction>
</comment>
<evidence type="ECO:0000256" key="4">
    <source>
        <dbReference type="ARBA" id="ARBA00022993"/>
    </source>
</evidence>
<reference evidence="7 8" key="1">
    <citation type="journal article" date="2015" name="Int. J. Syst. Evol. Microbiol.">
        <title>Flavisolibacter ginsenosidimutans sp. nov., with ginsenoside-converting activity isolated from soil used for cultivating ginseng.</title>
        <authorList>
            <person name="Zhao Y."/>
            <person name="Liu Q."/>
            <person name="Kang M.S."/>
            <person name="Jin F."/>
            <person name="Yu H."/>
            <person name="Im W.T."/>
        </authorList>
    </citation>
    <scope>NUCLEOTIDE SEQUENCE [LARGE SCALE GENOMIC DNA]</scope>
    <source>
        <strain evidence="7 8">Gsoil 636</strain>
    </source>
</reference>
<keyword evidence="5 7" id="KW-0418">Kinase</keyword>
<dbReference type="EMBL" id="CP042433">
    <property type="protein sequence ID" value="QEC55171.1"/>
    <property type="molecule type" value="Genomic_DNA"/>
</dbReference>
<dbReference type="GO" id="GO:0004140">
    <property type="term" value="F:dephospho-CoA kinase activity"/>
    <property type="evidence" value="ECO:0007669"/>
    <property type="project" value="UniProtKB-UniRule"/>
</dbReference>
<dbReference type="InterPro" id="IPR001977">
    <property type="entry name" value="Depp_CoAkinase"/>
</dbReference>
<dbReference type="GO" id="GO:0005524">
    <property type="term" value="F:ATP binding"/>
    <property type="evidence" value="ECO:0007669"/>
    <property type="project" value="UniProtKB-UniRule"/>
</dbReference>
<comment type="similarity">
    <text evidence="1 5">Belongs to the CoaE family.</text>
</comment>
<evidence type="ECO:0000256" key="1">
    <source>
        <dbReference type="ARBA" id="ARBA00009018"/>
    </source>
</evidence>
<dbReference type="AlphaFoldDB" id="A0A5B8UEQ7"/>
<keyword evidence="4 5" id="KW-0173">Coenzyme A biosynthesis</keyword>
<dbReference type="UniPathway" id="UPA00241">
    <property type="reaction ID" value="UER00356"/>
</dbReference>
<evidence type="ECO:0000256" key="6">
    <source>
        <dbReference type="NCBIfam" id="TIGR00152"/>
    </source>
</evidence>
<dbReference type="PANTHER" id="PTHR10695">
    <property type="entry name" value="DEPHOSPHO-COA KINASE-RELATED"/>
    <property type="match status" value="1"/>
</dbReference>
<proteinExistence type="inferred from homology"/>
<comment type="function">
    <text evidence="5">Catalyzes the phosphorylation of the 3'-hydroxyl group of dephosphocoenzyme A to form coenzyme A.</text>
</comment>
<dbReference type="Proteomes" id="UP000321204">
    <property type="component" value="Chromosome"/>
</dbReference>
<evidence type="ECO:0000313" key="7">
    <source>
        <dbReference type="EMBL" id="QEC55171.1"/>
    </source>
</evidence>
<comment type="pathway">
    <text evidence="5">Cofactor biosynthesis; coenzyme A biosynthesis; CoA from (R)-pantothenate: step 5/5.</text>
</comment>
<dbReference type="SUPFAM" id="SSF52540">
    <property type="entry name" value="P-loop containing nucleoside triphosphate hydrolases"/>
    <property type="match status" value="1"/>
</dbReference>
<keyword evidence="5" id="KW-0963">Cytoplasm</keyword>
<dbReference type="GO" id="GO:0015937">
    <property type="term" value="P:coenzyme A biosynthetic process"/>
    <property type="evidence" value="ECO:0007669"/>
    <property type="project" value="UniProtKB-UniRule"/>
</dbReference>
<dbReference type="CDD" id="cd02022">
    <property type="entry name" value="DPCK"/>
    <property type="match status" value="1"/>
</dbReference>
<dbReference type="Gene3D" id="3.40.50.300">
    <property type="entry name" value="P-loop containing nucleotide triphosphate hydrolases"/>
    <property type="match status" value="1"/>
</dbReference>
<dbReference type="HAMAP" id="MF_00376">
    <property type="entry name" value="Dephospho_CoA_kinase"/>
    <property type="match status" value="1"/>
</dbReference>
<comment type="subcellular location">
    <subcellularLocation>
        <location evidence="5">Cytoplasm</location>
    </subcellularLocation>
</comment>
<dbReference type="RefSeq" id="WP_146783331.1">
    <property type="nucleotide sequence ID" value="NZ_BAABIO010000006.1"/>
</dbReference>
<dbReference type="InterPro" id="IPR027417">
    <property type="entry name" value="P-loop_NTPase"/>
</dbReference>
<keyword evidence="3 5" id="KW-0067">ATP-binding</keyword>
<dbReference type="PROSITE" id="PS51219">
    <property type="entry name" value="DPCK"/>
    <property type="match status" value="1"/>
</dbReference>
<evidence type="ECO:0000256" key="3">
    <source>
        <dbReference type="ARBA" id="ARBA00022840"/>
    </source>
</evidence>
<protein>
    <recommendedName>
        <fullName evidence="5 6">Dephospho-CoA kinase</fullName>
        <ecNumber evidence="5 6">2.7.1.24</ecNumber>
    </recommendedName>
    <alternativeName>
        <fullName evidence="5">Dephosphocoenzyme A kinase</fullName>
    </alternativeName>
</protein>
<dbReference type="EC" id="2.7.1.24" evidence="5 6"/>
<keyword evidence="8" id="KW-1185">Reference proteome</keyword>
<keyword evidence="2 5" id="KW-0547">Nucleotide-binding</keyword>
<evidence type="ECO:0000256" key="2">
    <source>
        <dbReference type="ARBA" id="ARBA00022741"/>
    </source>
</evidence>
<dbReference type="Pfam" id="PF01121">
    <property type="entry name" value="CoaE"/>
    <property type="match status" value="1"/>
</dbReference>
<feature type="binding site" evidence="5">
    <location>
        <begin position="12"/>
        <end position="17"/>
    </location>
    <ligand>
        <name>ATP</name>
        <dbReference type="ChEBI" id="CHEBI:30616"/>
    </ligand>
</feature>
<dbReference type="KEGG" id="fgg:FSB75_04375"/>
<name>A0A5B8UEQ7_9BACT</name>
<accession>A0A5B8UEQ7</accession>
<evidence type="ECO:0000313" key="8">
    <source>
        <dbReference type="Proteomes" id="UP000321204"/>
    </source>
</evidence>
<dbReference type="OrthoDB" id="9812943at2"/>
<dbReference type="GO" id="GO:0005737">
    <property type="term" value="C:cytoplasm"/>
    <property type="evidence" value="ECO:0007669"/>
    <property type="project" value="UniProtKB-SubCell"/>
</dbReference>